<name>A0A2T9YED7_9FUNG</name>
<protein>
    <recommendedName>
        <fullName evidence="4">Origin recognition complex subunit 6</fullName>
    </recommendedName>
</protein>
<dbReference type="Proteomes" id="UP000245609">
    <property type="component" value="Unassembled WGS sequence"/>
</dbReference>
<dbReference type="EMBL" id="MBFS01002937">
    <property type="protein sequence ID" value="PVU90675.1"/>
    <property type="molecule type" value="Genomic_DNA"/>
</dbReference>
<gene>
    <name evidence="2" type="ORF">BB560_006184</name>
</gene>
<evidence type="ECO:0000256" key="1">
    <source>
        <dbReference type="SAM" id="MobiDB-lite"/>
    </source>
</evidence>
<dbReference type="AlphaFoldDB" id="A0A2T9YED7"/>
<evidence type="ECO:0008006" key="4">
    <source>
        <dbReference type="Google" id="ProtNLM"/>
    </source>
</evidence>
<organism evidence="2 3">
    <name type="scientific">Smittium megazygosporum</name>
    <dbReference type="NCBI Taxonomy" id="133381"/>
    <lineage>
        <taxon>Eukaryota</taxon>
        <taxon>Fungi</taxon>
        <taxon>Fungi incertae sedis</taxon>
        <taxon>Zoopagomycota</taxon>
        <taxon>Kickxellomycotina</taxon>
        <taxon>Harpellomycetes</taxon>
        <taxon>Harpellales</taxon>
        <taxon>Legeriomycetaceae</taxon>
        <taxon>Smittium</taxon>
    </lineage>
</organism>
<reference evidence="2 3" key="1">
    <citation type="journal article" date="2018" name="MBio">
        <title>Comparative Genomics Reveals the Core Gene Toolbox for the Fungus-Insect Symbiosis.</title>
        <authorList>
            <person name="Wang Y."/>
            <person name="Stata M."/>
            <person name="Wang W."/>
            <person name="Stajich J.E."/>
            <person name="White M.M."/>
            <person name="Moncalvo J.M."/>
        </authorList>
    </citation>
    <scope>NUCLEOTIDE SEQUENCE [LARGE SCALE GENOMIC DNA]</scope>
    <source>
        <strain evidence="2 3">SC-DP-2</strain>
    </source>
</reference>
<evidence type="ECO:0000313" key="2">
    <source>
        <dbReference type="EMBL" id="PVU90675.1"/>
    </source>
</evidence>
<feature type="compositionally biased region" description="Low complexity" evidence="1">
    <location>
        <begin position="142"/>
        <end position="161"/>
    </location>
</feature>
<evidence type="ECO:0000313" key="3">
    <source>
        <dbReference type="Proteomes" id="UP000245609"/>
    </source>
</evidence>
<proteinExistence type="predicted"/>
<feature type="non-terminal residue" evidence="2">
    <location>
        <position position="1"/>
    </location>
</feature>
<accession>A0A2T9YED7</accession>
<comment type="caution">
    <text evidence="2">The sequence shown here is derived from an EMBL/GenBank/DDBJ whole genome shotgun (WGS) entry which is preliminary data.</text>
</comment>
<sequence length="214" mass="24008">KELLVKESTFSARIYDSCLQNARDLLGYRISFSALDLCNKFNSLPTSLASAVDRILSEFLVLQKSHLCKYPDPSDPQYLVYLATVFFLLSNIYKRGSVTTDAFQAHTMISSSQLNSAKKEILLLCEPTLNEFSTWCKQSGTSKKSNSSSNSKLSASNSKINQSTNSATRIGADSSYQVPVTIYTMANYSYYPNYKQSPQFLAFQNWKSKILNTN</sequence>
<feature type="region of interest" description="Disordered" evidence="1">
    <location>
        <begin position="139"/>
        <end position="166"/>
    </location>
</feature>
<keyword evidence="3" id="KW-1185">Reference proteome</keyword>